<dbReference type="PANTHER" id="PTHR45436:SF15">
    <property type="entry name" value="SENSOR HISTIDINE KINASE CUSS"/>
    <property type="match status" value="1"/>
</dbReference>
<dbReference type="InterPro" id="IPR003594">
    <property type="entry name" value="HATPase_dom"/>
</dbReference>
<feature type="transmembrane region" description="Helical" evidence="11">
    <location>
        <begin position="9"/>
        <end position="31"/>
    </location>
</feature>
<evidence type="ECO:0000256" key="3">
    <source>
        <dbReference type="ARBA" id="ARBA00012438"/>
    </source>
</evidence>
<dbReference type="Proteomes" id="UP000244792">
    <property type="component" value="Chromosome"/>
</dbReference>
<feature type="domain" description="HAMP" evidence="13">
    <location>
        <begin position="172"/>
        <end position="225"/>
    </location>
</feature>
<name>A0A2R4W285_THEAF</name>
<dbReference type="EMBL" id="CP020921">
    <property type="protein sequence ID" value="AWB10782.1"/>
    <property type="molecule type" value="Genomic_DNA"/>
</dbReference>
<dbReference type="InterPro" id="IPR013727">
    <property type="entry name" value="2CSK_N"/>
</dbReference>
<dbReference type="GO" id="GO:0005886">
    <property type="term" value="C:plasma membrane"/>
    <property type="evidence" value="ECO:0007669"/>
    <property type="project" value="TreeGrafter"/>
</dbReference>
<keyword evidence="8 11" id="KW-1133">Transmembrane helix</keyword>
<dbReference type="PROSITE" id="PS50885">
    <property type="entry name" value="HAMP"/>
    <property type="match status" value="1"/>
</dbReference>
<dbReference type="InterPro" id="IPR050428">
    <property type="entry name" value="TCS_sensor_his_kinase"/>
</dbReference>
<evidence type="ECO:0000259" key="13">
    <source>
        <dbReference type="PROSITE" id="PS50885"/>
    </source>
</evidence>
<dbReference type="SUPFAM" id="SSF47384">
    <property type="entry name" value="Homodimeric domain of signal transducing histidine kinase"/>
    <property type="match status" value="1"/>
</dbReference>
<dbReference type="KEGG" id="taci:TDSAC_1442"/>
<dbReference type="SMART" id="SM00388">
    <property type="entry name" value="HisKA"/>
    <property type="match status" value="1"/>
</dbReference>
<dbReference type="InterPro" id="IPR003661">
    <property type="entry name" value="HisK_dim/P_dom"/>
</dbReference>
<evidence type="ECO:0000256" key="4">
    <source>
        <dbReference type="ARBA" id="ARBA00022553"/>
    </source>
</evidence>
<evidence type="ECO:0000313" key="14">
    <source>
        <dbReference type="EMBL" id="AWB10782.1"/>
    </source>
</evidence>
<dbReference type="FunFam" id="3.30.565.10:FF:000006">
    <property type="entry name" value="Sensor histidine kinase WalK"/>
    <property type="match status" value="1"/>
</dbReference>
<reference evidence="14 15" key="1">
    <citation type="submission" date="2017-04" db="EMBL/GenBank/DDBJ databases">
        <title>Genomic insights into metabolism of Thermodesulfobium acidiphilum.</title>
        <authorList>
            <person name="Toshchakov S.V."/>
            <person name="Frolov E.N."/>
            <person name="Kublanov I.V."/>
            <person name="Samarov N.I."/>
            <person name="Novikov A."/>
            <person name="Lebedinsky A.V."/>
            <person name="Bonch-Osmolovskaya E.A."/>
            <person name="Chernyh N.A."/>
        </authorList>
    </citation>
    <scope>NUCLEOTIDE SEQUENCE [LARGE SCALE GENOMIC DNA]</scope>
    <source>
        <strain evidence="14 15">3127-1</strain>
    </source>
</reference>
<dbReference type="AlphaFoldDB" id="A0A2R4W285"/>
<dbReference type="CDD" id="cd06225">
    <property type="entry name" value="HAMP"/>
    <property type="match status" value="1"/>
</dbReference>
<evidence type="ECO:0000256" key="8">
    <source>
        <dbReference type="ARBA" id="ARBA00022989"/>
    </source>
</evidence>
<evidence type="ECO:0000256" key="9">
    <source>
        <dbReference type="ARBA" id="ARBA00023012"/>
    </source>
</evidence>
<keyword evidence="4" id="KW-0597">Phosphoprotein</keyword>
<evidence type="ECO:0000256" key="6">
    <source>
        <dbReference type="ARBA" id="ARBA00022692"/>
    </source>
</evidence>
<feature type="transmembrane region" description="Helical" evidence="11">
    <location>
        <begin position="148"/>
        <end position="175"/>
    </location>
</feature>
<evidence type="ECO:0000256" key="11">
    <source>
        <dbReference type="SAM" id="Phobius"/>
    </source>
</evidence>
<dbReference type="SMART" id="SM00387">
    <property type="entry name" value="HATPase_c"/>
    <property type="match status" value="1"/>
</dbReference>
<proteinExistence type="predicted"/>
<dbReference type="Gene3D" id="6.10.340.10">
    <property type="match status" value="1"/>
</dbReference>
<keyword evidence="9" id="KW-0902">Two-component regulatory system</keyword>
<feature type="domain" description="Histidine kinase" evidence="12">
    <location>
        <begin position="233"/>
        <end position="440"/>
    </location>
</feature>
<evidence type="ECO:0000313" key="15">
    <source>
        <dbReference type="Proteomes" id="UP000244792"/>
    </source>
</evidence>
<keyword evidence="6 11" id="KW-0812">Transmembrane</keyword>
<dbReference type="CDD" id="cd00082">
    <property type="entry name" value="HisKA"/>
    <property type="match status" value="1"/>
</dbReference>
<keyword evidence="10 11" id="KW-0472">Membrane</keyword>
<keyword evidence="15" id="KW-1185">Reference proteome</keyword>
<dbReference type="PANTHER" id="PTHR45436">
    <property type="entry name" value="SENSOR HISTIDINE KINASE YKOH"/>
    <property type="match status" value="1"/>
</dbReference>
<evidence type="ECO:0000256" key="2">
    <source>
        <dbReference type="ARBA" id="ARBA00004141"/>
    </source>
</evidence>
<evidence type="ECO:0000256" key="1">
    <source>
        <dbReference type="ARBA" id="ARBA00000085"/>
    </source>
</evidence>
<dbReference type="InterPro" id="IPR005467">
    <property type="entry name" value="His_kinase_dom"/>
</dbReference>
<evidence type="ECO:0000256" key="5">
    <source>
        <dbReference type="ARBA" id="ARBA00022679"/>
    </source>
</evidence>
<dbReference type="GO" id="GO:0000155">
    <property type="term" value="F:phosphorelay sensor kinase activity"/>
    <property type="evidence" value="ECO:0007669"/>
    <property type="project" value="InterPro"/>
</dbReference>
<keyword evidence="7" id="KW-0418">Kinase</keyword>
<dbReference type="Pfam" id="PF00672">
    <property type="entry name" value="HAMP"/>
    <property type="match status" value="1"/>
</dbReference>
<comment type="subcellular location">
    <subcellularLocation>
        <location evidence="2">Membrane</location>
        <topology evidence="2">Multi-pass membrane protein</topology>
    </subcellularLocation>
</comment>
<dbReference type="CDD" id="cd00075">
    <property type="entry name" value="HATPase"/>
    <property type="match status" value="1"/>
</dbReference>
<dbReference type="SUPFAM" id="SSF55874">
    <property type="entry name" value="ATPase domain of HSP90 chaperone/DNA topoisomerase II/histidine kinase"/>
    <property type="match status" value="1"/>
</dbReference>
<dbReference type="Pfam" id="PF02518">
    <property type="entry name" value="HATPase_c"/>
    <property type="match status" value="1"/>
</dbReference>
<evidence type="ECO:0000259" key="12">
    <source>
        <dbReference type="PROSITE" id="PS50109"/>
    </source>
</evidence>
<dbReference type="PROSITE" id="PS50109">
    <property type="entry name" value="HIS_KIN"/>
    <property type="match status" value="1"/>
</dbReference>
<dbReference type="InterPro" id="IPR004358">
    <property type="entry name" value="Sig_transdc_His_kin-like_C"/>
</dbReference>
<dbReference type="InterPro" id="IPR003660">
    <property type="entry name" value="HAMP_dom"/>
</dbReference>
<dbReference type="OrthoDB" id="9796330at2"/>
<organism evidence="14 15">
    <name type="scientific">Thermodesulfobium acidiphilum</name>
    <dbReference type="NCBI Taxonomy" id="1794699"/>
    <lineage>
        <taxon>Bacteria</taxon>
        <taxon>Pseudomonadati</taxon>
        <taxon>Thermodesulfobiota</taxon>
        <taxon>Thermodesulfobiia</taxon>
        <taxon>Thermodesulfobiales</taxon>
        <taxon>Thermodesulfobiaceae</taxon>
        <taxon>Thermodesulfobium</taxon>
    </lineage>
</organism>
<dbReference type="EC" id="2.7.13.3" evidence="3"/>
<dbReference type="InterPro" id="IPR036890">
    <property type="entry name" value="HATPase_C_sf"/>
</dbReference>
<dbReference type="Gene3D" id="1.10.287.130">
    <property type="match status" value="1"/>
</dbReference>
<keyword evidence="5" id="KW-0808">Transferase</keyword>
<sequence>MNSIKFKLFLYYCIISFTIFGVLGIFLYFSLENIVLESIDNALIAKAKAIATLINEDNGINLQFSDEIMKEYSKRSDQYFQIIQNSKIVEKSESLGSDSLPIVNSAQTIHFKNKPLRIVLYNITINKDHLVIECAQDIESKVDFLKTYLSILILSIAGAILLSALGGLFIVNIMLKPIKKISHTISKLSESNLFHSHIDENVVDELKPLAVSFNRTFERLDNAFTKQKQFVADVSHELKTPLSVILMETEIALRKQRSIQEYINTINQIKETSQHMKGIIETLFKLIKIENTQLLEKKTLDIKEIIQRSSALLKDQIEKRNLKFNIQGSTFLIDADETLIMEVFLNLIDNAIKYNKENGTIDIMIYPEKRVEIIDSGIGIPKDSLNRVFDKFYRADPSRSKEIEGLGLGFSLVKEILDLHNAKIEIDSTPNMGTKVSILF</sequence>
<evidence type="ECO:0000256" key="7">
    <source>
        <dbReference type="ARBA" id="ARBA00022777"/>
    </source>
</evidence>
<gene>
    <name evidence="14" type="ORF">TDSAC_1442</name>
</gene>
<dbReference type="Pfam" id="PF08521">
    <property type="entry name" value="2CSK_N"/>
    <property type="match status" value="1"/>
</dbReference>
<evidence type="ECO:0000256" key="10">
    <source>
        <dbReference type="ARBA" id="ARBA00023136"/>
    </source>
</evidence>
<dbReference type="Gene3D" id="3.30.565.10">
    <property type="entry name" value="Histidine kinase-like ATPase, C-terminal domain"/>
    <property type="match status" value="1"/>
</dbReference>
<dbReference type="Pfam" id="PF00512">
    <property type="entry name" value="HisKA"/>
    <property type="match status" value="1"/>
</dbReference>
<comment type="catalytic activity">
    <reaction evidence="1">
        <text>ATP + protein L-histidine = ADP + protein N-phospho-L-histidine.</text>
        <dbReference type="EC" id="2.7.13.3"/>
    </reaction>
</comment>
<accession>A0A2R4W285</accession>
<dbReference type="InterPro" id="IPR036097">
    <property type="entry name" value="HisK_dim/P_sf"/>
</dbReference>
<dbReference type="PRINTS" id="PR00344">
    <property type="entry name" value="BCTRLSENSOR"/>
</dbReference>
<protein>
    <recommendedName>
        <fullName evidence="3">histidine kinase</fullName>
        <ecNumber evidence="3">2.7.13.3</ecNumber>
    </recommendedName>
</protein>